<name>W2IKP8_PHYNI</name>
<proteinExistence type="predicted"/>
<evidence type="ECO:0000313" key="1">
    <source>
        <dbReference type="EMBL" id="ETL33963.1"/>
    </source>
</evidence>
<dbReference type="EMBL" id="KI674418">
    <property type="protein sequence ID" value="ETL33963.1"/>
    <property type="molecule type" value="Genomic_DNA"/>
</dbReference>
<dbReference type="AlphaFoldDB" id="W2IKP8"/>
<protein>
    <submittedName>
        <fullName evidence="1">Uncharacterized protein</fullName>
    </submittedName>
</protein>
<gene>
    <name evidence="1" type="ORF">L916_13701</name>
</gene>
<sequence length="134" mass="14539">MLDNLSCAWPGSARRSTVSFLLNRCERELEVLTRLLGFLDLCDADKGTHGWRCALPWLDHAEKPPRGHAGKPAGDPDPVLIPDLKLGGMCGDRSVGNPQVTLIVVTQDAEATRLVLDHGLETNYFCLSSLLGSS</sequence>
<accession>W2IKP8</accession>
<dbReference type="VEuPathDB" id="FungiDB:PPTG_20284"/>
<dbReference type="Proteomes" id="UP000053864">
    <property type="component" value="Unassembled WGS sequence"/>
</dbReference>
<reference evidence="1" key="1">
    <citation type="submission" date="2013-11" db="EMBL/GenBank/DDBJ databases">
        <title>The Genome Sequence of Phytophthora parasitica CJ05E6.</title>
        <authorList>
            <consortium name="The Broad Institute Genomics Platform"/>
            <person name="Russ C."/>
            <person name="Tyler B."/>
            <person name="Panabieres F."/>
            <person name="Shan W."/>
            <person name="Tripathy S."/>
            <person name="Grunwald N."/>
            <person name="Machado M."/>
            <person name="Johnson C.S."/>
            <person name="Arredondo F."/>
            <person name="Hong C."/>
            <person name="Coffey M."/>
            <person name="Young S.K."/>
            <person name="Zeng Q."/>
            <person name="Gargeya S."/>
            <person name="Fitzgerald M."/>
            <person name="Abouelleil A."/>
            <person name="Alvarado L."/>
            <person name="Chapman S.B."/>
            <person name="Gainer-Dewar J."/>
            <person name="Goldberg J."/>
            <person name="Griggs A."/>
            <person name="Gujja S."/>
            <person name="Hansen M."/>
            <person name="Howarth C."/>
            <person name="Imamovic A."/>
            <person name="Ireland A."/>
            <person name="Larimer J."/>
            <person name="McCowan C."/>
            <person name="Murphy C."/>
            <person name="Pearson M."/>
            <person name="Poon T.W."/>
            <person name="Priest M."/>
            <person name="Roberts A."/>
            <person name="Saif S."/>
            <person name="Shea T."/>
            <person name="Sykes S."/>
            <person name="Wortman J."/>
            <person name="Nusbaum C."/>
            <person name="Birren B."/>
        </authorList>
    </citation>
    <scope>NUCLEOTIDE SEQUENCE [LARGE SCALE GENOMIC DNA]</scope>
    <source>
        <strain evidence="1">CJ05E6</strain>
    </source>
</reference>
<organism evidence="1">
    <name type="scientific">Phytophthora nicotianae</name>
    <name type="common">Potato buckeye rot agent</name>
    <name type="synonym">Phytophthora parasitica</name>
    <dbReference type="NCBI Taxonomy" id="4792"/>
    <lineage>
        <taxon>Eukaryota</taxon>
        <taxon>Sar</taxon>
        <taxon>Stramenopiles</taxon>
        <taxon>Oomycota</taxon>
        <taxon>Peronosporomycetes</taxon>
        <taxon>Peronosporales</taxon>
        <taxon>Peronosporaceae</taxon>
        <taxon>Phytophthora</taxon>
    </lineage>
</organism>